<dbReference type="InterPro" id="IPR035914">
    <property type="entry name" value="Sperma_CUB_dom_sf"/>
</dbReference>
<reference evidence="10 11" key="1">
    <citation type="journal article" date="2013" name="Science">
        <title>Genomic diversity and evolution of the head crest in the rock pigeon.</title>
        <authorList>
            <person name="Shapiro M.D."/>
            <person name="Kronenberg Z."/>
            <person name="Li C."/>
            <person name="Domyan E.T."/>
            <person name="Pan H."/>
            <person name="Campbell M."/>
            <person name="Tan H."/>
            <person name="Huff C.D."/>
            <person name="Hu H."/>
            <person name="Vickrey A.I."/>
            <person name="Nielsen S.C."/>
            <person name="Stringham S.A."/>
            <person name="Hu H."/>
            <person name="Willerslev E."/>
            <person name="Gilbert M.T."/>
            <person name="Yandell M."/>
            <person name="Zhang G."/>
            <person name="Wang J."/>
        </authorList>
    </citation>
    <scope>NUCLEOTIDE SEQUENCE [LARGE SCALE GENOMIC DNA]</scope>
    <source>
        <tissue evidence="10">Blood</tissue>
    </source>
</reference>
<keyword evidence="4" id="KW-1015">Disulfide bond</keyword>
<feature type="region of interest" description="Disordered" evidence="6">
    <location>
        <begin position="816"/>
        <end position="872"/>
    </location>
</feature>
<dbReference type="EMBL" id="AKCR02000106">
    <property type="protein sequence ID" value="PKK20572.1"/>
    <property type="molecule type" value="Genomic_DNA"/>
</dbReference>
<proteinExistence type="predicted"/>
<dbReference type="PROSITE" id="PS01187">
    <property type="entry name" value="EGF_CA"/>
    <property type="match status" value="1"/>
</dbReference>
<dbReference type="Pfam" id="PF07645">
    <property type="entry name" value="EGF_CA"/>
    <property type="match status" value="1"/>
</dbReference>
<dbReference type="SMART" id="SM00179">
    <property type="entry name" value="EGF_CA"/>
    <property type="match status" value="1"/>
</dbReference>
<comment type="caution">
    <text evidence="10">The sequence shown here is derived from an EMBL/GenBank/DDBJ whole genome shotgun (WGS) entry which is preliminary data.</text>
</comment>
<dbReference type="PROSITE" id="PS00010">
    <property type="entry name" value="ASX_HYDROXYL"/>
    <property type="match status" value="1"/>
</dbReference>
<sequence length="1513" mass="163626">MLLALLLVSWVQGRAVGRRVPGVLPRSRCNAAGCDFAGSALEACGSSWEYQKVKPGSEFPWILAYVPIRSCYGVLKDKYGEFSPPMYHSDSPINFSCNWTIWAGSRKHIIIYIQGFITKEGCNKNEDKILFEGVSSLVEDSVVYACWKKETHVFATFAEAVHVVLLKRYLPNCRGMRFKGKYYIFQDQEGDSFSKHHVISETSAPKLPKQDSIFHTEWAEKVRDVLGLATTHSTTSLGKTTVLSSELKKGRGVTLGTTAVGSPVTLVPCEHARTQLLETKAASVLASELLGGLRCCKEAQDRGTPRGVIPIAAQDNCGQSLSVSGDTTLGFGYTCRLSSVLLETPLLGTLQVTESFLQPEGVGLENRQSLLHPTLRPEDLGNLQFVIKPTRTSFLDIAAHLQTLSPGRRESKESTDTATYRGLSTVSLEKDESHPQLSLLADGTVSDDADGLANGLMPSLSSPYEVVSGGCSHLLSERNQRCQSSFGDLSTIQPELETTGLQHTQLMSILPLESFEGVERKTVLHPTTLWDVLQEHFHLCGHSSHILQSAHGSLPQNAQAHNYPVTEKACASFLGVKSCYHQSDRDAQRGLAASPLPTGMENAPTPISTLEIETIPVLVSSCTEPVPVDFGSTNFTPKAQLLPEVEPVFSIVFSPPAPLDLDPVSLRQRAGVSTTSPGGQEMVPSSPPCHPPVASELGMSEPTGCLGPGLQKLAMEEVGGQQGEASANKPQGLLAGGPSPASVTGPKHGMGLPQLKDHVSSGSGVATASVLGTWGVSREEHVAPVEHQAMAASDKTALPFILGGFERQKTTEALQVGAGERRNDSSSATSAHPDPPVARGSETVLKDQKSQEPPDDPLSRNTQMPEGHQQKHAELGRPWMMEYFPIRSCHTVFQDASGMFYLPLHADIKTNIWCNWTICAGSQKHIVIYVQGFQGSDGCGNNQDKIIFQGVSSSVETKVVYACHNQGTLIFATQATAVHVLFLSGSGSLSHEYGHFKGQYYIFEDFETVGSSNATVAPQEHVQETSKEESWRTVVTKGLFPMLRASPSPSAVPADGRIHLEFVSQDEEAQHVHGIMEDAQSGANMRKLNLCRHDQLRDETELESILKDGSTEGRETTDDVLVELAPAGQDAGCKAEPSALEIAKVDTELVSAPVTVVLCHSVCVSSSEVPSNNIGLSAKSSSLGLASDGLSAEVVTAAAHNTQMPVLEEPLLNMSAKPSPFPSPGVTAGDMVSTGESQEDLFDLASVLASLENDMALQSQHHPGDVLFEVTIEIKAKDWIPHGGSELQKGLLESVKNHIQENLKLSANRVNEMKLKEIKRTSDANLLLTFWLHLKPEERNMSLLLHSQLEELLGTSVGMKKLQLVSLLVEDVNECSAGVSLCGEEAECFNSAGTYLCRCKKGYEDHSPTKSGTLCIRTPRSGISFFLQHADILVGAAIVSGLAMLVAAGVLCWQRWHPRRNPSLEESPVRVVEEPVMELHDLGECLRLDPFQLKLRARPPEWLGGARAHPSQV</sequence>
<evidence type="ECO:0000256" key="5">
    <source>
        <dbReference type="PROSITE-ProRule" id="PRU00076"/>
    </source>
</evidence>
<dbReference type="GO" id="GO:0005509">
    <property type="term" value="F:calcium ion binding"/>
    <property type="evidence" value="ECO:0007669"/>
    <property type="project" value="InterPro"/>
</dbReference>
<feature type="chain" id="PRO_5014186298" description="EGF-like domain-containing protein" evidence="8">
    <location>
        <begin position="18"/>
        <end position="1513"/>
    </location>
</feature>
<dbReference type="InterPro" id="IPR018097">
    <property type="entry name" value="EGF_Ca-bd_CS"/>
</dbReference>
<evidence type="ECO:0000256" key="3">
    <source>
        <dbReference type="ARBA" id="ARBA00022737"/>
    </source>
</evidence>
<accession>A0A2I0LT16</accession>
<feature type="region of interest" description="Disordered" evidence="6">
    <location>
        <begin position="717"/>
        <end position="742"/>
    </location>
</feature>
<keyword evidence="7" id="KW-0472">Membrane</keyword>
<feature type="transmembrane region" description="Helical" evidence="7">
    <location>
        <begin position="1432"/>
        <end position="1453"/>
    </location>
</feature>
<feature type="signal peptide" evidence="8">
    <location>
        <begin position="1"/>
        <end position="17"/>
    </location>
</feature>
<keyword evidence="1 5" id="KW-0245">EGF-like domain</keyword>
<organism evidence="10 11">
    <name type="scientific">Columba livia</name>
    <name type="common">Rock dove</name>
    <dbReference type="NCBI Taxonomy" id="8932"/>
    <lineage>
        <taxon>Eukaryota</taxon>
        <taxon>Metazoa</taxon>
        <taxon>Chordata</taxon>
        <taxon>Craniata</taxon>
        <taxon>Vertebrata</taxon>
        <taxon>Euteleostomi</taxon>
        <taxon>Archelosauria</taxon>
        <taxon>Archosauria</taxon>
        <taxon>Dinosauria</taxon>
        <taxon>Saurischia</taxon>
        <taxon>Theropoda</taxon>
        <taxon>Coelurosauria</taxon>
        <taxon>Aves</taxon>
        <taxon>Neognathae</taxon>
        <taxon>Neoaves</taxon>
        <taxon>Columbimorphae</taxon>
        <taxon>Columbiformes</taxon>
        <taxon>Columbidae</taxon>
        <taxon>Columba</taxon>
    </lineage>
</organism>
<dbReference type="Proteomes" id="UP000053872">
    <property type="component" value="Unassembled WGS sequence"/>
</dbReference>
<dbReference type="FunFam" id="2.10.25.10:FF:000038">
    <property type="entry name" value="Fibrillin 2"/>
    <property type="match status" value="1"/>
</dbReference>
<dbReference type="InParanoid" id="A0A2I0LT16"/>
<feature type="domain" description="EGF-like" evidence="9">
    <location>
        <begin position="1371"/>
        <end position="1409"/>
    </location>
</feature>
<evidence type="ECO:0000256" key="8">
    <source>
        <dbReference type="SAM" id="SignalP"/>
    </source>
</evidence>
<keyword evidence="2 8" id="KW-0732">Signal</keyword>
<evidence type="ECO:0000256" key="6">
    <source>
        <dbReference type="SAM" id="MobiDB-lite"/>
    </source>
</evidence>
<name>A0A2I0LT16_COLLI</name>
<comment type="caution">
    <text evidence="5">Lacks conserved residue(s) required for the propagation of feature annotation.</text>
</comment>
<protein>
    <recommendedName>
        <fullName evidence="9">EGF-like domain-containing protein</fullName>
    </recommendedName>
</protein>
<dbReference type="Gene3D" id="2.10.25.10">
    <property type="entry name" value="Laminin"/>
    <property type="match status" value="1"/>
</dbReference>
<dbReference type="PROSITE" id="PS50026">
    <property type="entry name" value="EGF_3"/>
    <property type="match status" value="1"/>
</dbReference>
<evidence type="ECO:0000256" key="4">
    <source>
        <dbReference type="ARBA" id="ARBA00023157"/>
    </source>
</evidence>
<keyword evidence="11" id="KW-1185">Reference proteome</keyword>
<gene>
    <name evidence="10" type="ORF">A306_00000247</name>
</gene>
<dbReference type="InterPro" id="IPR000742">
    <property type="entry name" value="EGF"/>
</dbReference>
<evidence type="ECO:0000259" key="9">
    <source>
        <dbReference type="PROSITE" id="PS50026"/>
    </source>
</evidence>
<dbReference type="CDD" id="cd00054">
    <property type="entry name" value="EGF_CA"/>
    <property type="match status" value="1"/>
</dbReference>
<evidence type="ECO:0000256" key="2">
    <source>
        <dbReference type="ARBA" id="ARBA00022729"/>
    </source>
</evidence>
<feature type="region of interest" description="Disordered" evidence="6">
    <location>
        <begin position="670"/>
        <end position="690"/>
    </location>
</feature>
<dbReference type="InterPro" id="IPR049883">
    <property type="entry name" value="NOTCH1_EGF-like"/>
</dbReference>
<evidence type="ECO:0000256" key="7">
    <source>
        <dbReference type="SAM" id="Phobius"/>
    </source>
</evidence>
<evidence type="ECO:0000313" key="11">
    <source>
        <dbReference type="Proteomes" id="UP000053872"/>
    </source>
</evidence>
<keyword evidence="7" id="KW-1133">Transmembrane helix</keyword>
<keyword evidence="3" id="KW-0677">Repeat</keyword>
<dbReference type="SUPFAM" id="SSF49854">
    <property type="entry name" value="Spermadhesin, CUB domain"/>
    <property type="match status" value="2"/>
</dbReference>
<dbReference type="InterPro" id="IPR001881">
    <property type="entry name" value="EGF-like_Ca-bd_dom"/>
</dbReference>
<dbReference type="SUPFAM" id="SSF57196">
    <property type="entry name" value="EGF/Laminin"/>
    <property type="match status" value="1"/>
</dbReference>
<keyword evidence="7" id="KW-0812">Transmembrane</keyword>
<evidence type="ECO:0000313" key="10">
    <source>
        <dbReference type="EMBL" id="PKK20572.1"/>
    </source>
</evidence>
<dbReference type="InterPro" id="IPR000152">
    <property type="entry name" value="EGF-type_Asp/Asn_hydroxyl_site"/>
</dbReference>
<evidence type="ECO:0000256" key="1">
    <source>
        <dbReference type="ARBA" id="ARBA00022536"/>
    </source>
</evidence>